<accession>A0ABD3FRD6</accession>
<name>A0ABD3FRD6_9STRA</name>
<dbReference type="AlphaFoldDB" id="A0ABD3FRD6"/>
<proteinExistence type="predicted"/>
<protein>
    <submittedName>
        <fullName evidence="1">Uncharacterized protein</fullName>
    </submittedName>
</protein>
<evidence type="ECO:0000313" key="1">
    <source>
        <dbReference type="EMBL" id="KAL3667579.1"/>
    </source>
</evidence>
<sequence length="201" mass="22509">MLYQLQDSMDWESFSQDKSRHCGTSQAIAKLSEVTGTGQRDMFVILCVDNLQYLNHENGTKHSDFHVALSALSDIVNASRCWVIAICSTTVSSPVYDFLAVTSQWIYQVPTATLSRPTVKGEDIFTAFNGNKLVELLIADMGGFSSALEILSLVLKENRRTQFLPVLTAVLSKLRAQYPGIEIQMEDMQAAYCCWISMRIH</sequence>
<keyword evidence="2" id="KW-1185">Reference proteome</keyword>
<dbReference type="Proteomes" id="UP001632037">
    <property type="component" value="Unassembled WGS sequence"/>
</dbReference>
<dbReference type="EMBL" id="JBIMZQ010000013">
    <property type="protein sequence ID" value="KAL3667579.1"/>
    <property type="molecule type" value="Genomic_DNA"/>
</dbReference>
<gene>
    <name evidence="1" type="ORF">V7S43_007133</name>
</gene>
<comment type="caution">
    <text evidence="1">The sequence shown here is derived from an EMBL/GenBank/DDBJ whole genome shotgun (WGS) entry which is preliminary data.</text>
</comment>
<organism evidence="1 2">
    <name type="scientific">Phytophthora oleae</name>
    <dbReference type="NCBI Taxonomy" id="2107226"/>
    <lineage>
        <taxon>Eukaryota</taxon>
        <taxon>Sar</taxon>
        <taxon>Stramenopiles</taxon>
        <taxon>Oomycota</taxon>
        <taxon>Peronosporomycetes</taxon>
        <taxon>Peronosporales</taxon>
        <taxon>Peronosporaceae</taxon>
        <taxon>Phytophthora</taxon>
    </lineage>
</organism>
<evidence type="ECO:0000313" key="2">
    <source>
        <dbReference type="Proteomes" id="UP001632037"/>
    </source>
</evidence>
<reference evidence="1 2" key="1">
    <citation type="submission" date="2024-09" db="EMBL/GenBank/DDBJ databases">
        <title>Genome sequencing and assembly of Phytophthora oleae, isolate VK10A, causative agent of rot of olive drupes.</title>
        <authorList>
            <person name="Conti Taguali S."/>
            <person name="Riolo M."/>
            <person name="La Spada F."/>
            <person name="Cacciola S.O."/>
            <person name="Dionisio G."/>
        </authorList>
    </citation>
    <scope>NUCLEOTIDE SEQUENCE [LARGE SCALE GENOMIC DNA]</scope>
    <source>
        <strain evidence="1 2">VK10A</strain>
    </source>
</reference>